<dbReference type="EMBL" id="JACAZI010000003">
    <property type="protein sequence ID" value="KAF7364628.1"/>
    <property type="molecule type" value="Genomic_DNA"/>
</dbReference>
<dbReference type="Gene3D" id="1.25.10.10">
    <property type="entry name" value="Leucine-rich Repeat Variant"/>
    <property type="match status" value="2"/>
</dbReference>
<name>A0A8H6YQZ8_9AGAR</name>
<feature type="repeat" description="ARM" evidence="1">
    <location>
        <begin position="102"/>
        <end position="130"/>
    </location>
</feature>
<dbReference type="InterPro" id="IPR016024">
    <property type="entry name" value="ARM-type_fold"/>
</dbReference>
<dbReference type="InterPro" id="IPR011989">
    <property type="entry name" value="ARM-like"/>
</dbReference>
<dbReference type="SUPFAM" id="SSF48371">
    <property type="entry name" value="ARM repeat"/>
    <property type="match status" value="2"/>
</dbReference>
<keyword evidence="3" id="KW-1185">Reference proteome</keyword>
<dbReference type="Proteomes" id="UP000620124">
    <property type="component" value="Unassembled WGS sequence"/>
</dbReference>
<dbReference type="OrthoDB" id="2977280at2759"/>
<evidence type="ECO:0000256" key="1">
    <source>
        <dbReference type="PROSITE-ProRule" id="PRU00259"/>
    </source>
</evidence>
<dbReference type="AlphaFoldDB" id="A0A8H6YQZ8"/>
<evidence type="ECO:0008006" key="4">
    <source>
        <dbReference type="Google" id="ProtNLM"/>
    </source>
</evidence>
<gene>
    <name evidence="2" type="ORF">MVEN_00332100</name>
</gene>
<proteinExistence type="predicted"/>
<protein>
    <recommendedName>
        <fullName evidence="4">ARM repeat-containing protein</fullName>
    </recommendedName>
</protein>
<reference evidence="2" key="1">
    <citation type="submission" date="2020-05" db="EMBL/GenBank/DDBJ databases">
        <title>Mycena genomes resolve the evolution of fungal bioluminescence.</title>
        <authorList>
            <person name="Tsai I.J."/>
        </authorList>
    </citation>
    <scope>NUCLEOTIDE SEQUENCE</scope>
    <source>
        <strain evidence="2">CCC161011</strain>
    </source>
</reference>
<organism evidence="2 3">
    <name type="scientific">Mycena venus</name>
    <dbReference type="NCBI Taxonomy" id="2733690"/>
    <lineage>
        <taxon>Eukaryota</taxon>
        <taxon>Fungi</taxon>
        <taxon>Dikarya</taxon>
        <taxon>Basidiomycota</taxon>
        <taxon>Agaricomycotina</taxon>
        <taxon>Agaricomycetes</taxon>
        <taxon>Agaricomycetidae</taxon>
        <taxon>Agaricales</taxon>
        <taxon>Marasmiineae</taxon>
        <taxon>Mycenaceae</taxon>
        <taxon>Mycena</taxon>
    </lineage>
</organism>
<dbReference type="InterPro" id="IPR000225">
    <property type="entry name" value="Armadillo"/>
</dbReference>
<dbReference type="SMART" id="SM00185">
    <property type="entry name" value="ARM"/>
    <property type="match status" value="2"/>
</dbReference>
<dbReference type="PROSITE" id="PS50176">
    <property type="entry name" value="ARM_REPEAT"/>
    <property type="match status" value="1"/>
</dbReference>
<evidence type="ECO:0000313" key="3">
    <source>
        <dbReference type="Proteomes" id="UP000620124"/>
    </source>
</evidence>
<comment type="caution">
    <text evidence="2">The sequence shown here is derived from an EMBL/GenBank/DDBJ whole genome shotgun (WGS) entry which is preliminary data.</text>
</comment>
<sequence length="607" mass="66394">MSAQPQHECHSVHSWWSDSNSVGPTIPLHTFAKPLAKFLHHRQVTSLLTKYRPSPLSAELLDLLTIYLESKEISSATKSLILGDLNHRAAQESGARVILEENGLSTLILLLDSNNADILEAASDVLGRIAWFKSLNARIVSLYPFGRIVSLARNSNRTVRKNSLYALGCLSALSWEASRAIMDAGVMNMARHLLESGETDFLQYQVLDGLVRRHSLRTRVARLVPYHCLFAAVQQTENPTSKDAMSILLIISEGDLSSVQAIAADSNFRRIRKILDSTSPPVVQFACRILGNIAQHDSLVESVVQFALPLVSILRNTETGTNEATYALPQFCRVEVGMHNVFNVLLKLLRLGDEAVVETRCRHFLDELIQNAILDTTIANAACCVYLYLVSFTSSSTFQDKLAYALQQVSDHPDLGSRAVADAVNKVLSSSDFLDLNPSVLAPLCRMLGRITFICPALADTAQASHLVPLLANEDSGVQAAAEYMFLCLYGKPGATNVAEILPQLLSETATRSQSLDPIILEQICLVLGDVALSSQNVAQSVEALALAPLLLIDDLKVKLAVVHLFRCVYKISEQYSHPNSAVDYCHLAATISESHGDIPTLSEVCV</sequence>
<accession>A0A8H6YQZ8</accession>
<evidence type="ECO:0000313" key="2">
    <source>
        <dbReference type="EMBL" id="KAF7364628.1"/>
    </source>
</evidence>